<feature type="signal peptide" evidence="10">
    <location>
        <begin position="1"/>
        <end position="20"/>
    </location>
</feature>
<dbReference type="GO" id="GO:0005730">
    <property type="term" value="C:nucleolus"/>
    <property type="evidence" value="ECO:0007669"/>
    <property type="project" value="UniProtKB-SubCell"/>
</dbReference>
<comment type="function">
    <text evidence="6">May play a role in regulating cellular proliferation.</text>
</comment>
<dbReference type="FunFam" id="3.40.50.300:FF:000571">
    <property type="entry name" value="Guanine nucleotide-binding protein-like NSN1"/>
    <property type="match status" value="1"/>
</dbReference>
<evidence type="ECO:0000256" key="3">
    <source>
        <dbReference type="ARBA" id="ARBA00023054"/>
    </source>
</evidence>
<feature type="non-terminal residue" evidence="12">
    <location>
        <position position="1"/>
    </location>
</feature>
<evidence type="ECO:0000256" key="7">
    <source>
        <dbReference type="ARBA" id="ARBA00069022"/>
    </source>
</evidence>
<dbReference type="FunFam" id="1.10.1580.10:FF:000002">
    <property type="entry name" value="Guanine nucleotide-binding protein-like 3 (nucleolar)-like"/>
    <property type="match status" value="1"/>
</dbReference>
<dbReference type="InterPro" id="IPR030378">
    <property type="entry name" value="G_CP_dom"/>
</dbReference>
<dbReference type="OMA" id="NWIKYFR"/>
<sequence length="598" mass="68799">LFSLFRCILILIVLIAVTMAKLILKKKSKRMTCRRKFKILAKIREHHRKLRKEERKKRKEMKSVPKSLKFKPLIHIPNSCPFKEEILNEVKQNKLQMEERKKAEKEEQKKNNLETIVHEAELKQLKFQNSVGRIELAALKNLEEEILKNKVKGFDDFKDDLKRVVKRADVILEVLDARDPLGCRSSDIEKMVIENGKRLVLVLNKIDLIPKENIKKWLAYLRKEFPAIAMKSSTQKPSSKLGWVKGPLVNTSKSVGGDFLMHILANYCRNKDLKTSIKVGVVGYPNVGKSSIINSLKRKAICRVGAQPGITKNIQEIALDKNITLIDSPGVILAKKAFFDHAELALKNVVRIETVQDVFTPVEAILRRCSREKLMLLYNLPKFQSSDEFLHLLARKMGRLKKGGIPNLKMAARKMLFDWNWGKIRYYSEPPVREDENDYVQSELVTEMLKEFDIDALTDQESIVLNSFPENSFVDAILSASNNNNNSNMFMNNNSAVPMETDTVVDDESDIIKTKQKRKRPLAKDDGPALTAAERAIEGNWQKSREQRMLLKKKKKSRRRLENQCNKLADTMEAAMNFDSNSDDEYNFEESELNEEAA</sequence>
<proteinExistence type="predicted"/>
<feature type="coiled-coil region" evidence="8">
    <location>
        <begin position="87"/>
        <end position="123"/>
    </location>
</feature>
<gene>
    <name evidence="12" type="primary">nst-1</name>
    <name evidence="12" type="ORF">T03_3321</name>
</gene>
<dbReference type="InterPro" id="IPR006073">
    <property type="entry name" value="GTP-bd"/>
</dbReference>
<protein>
    <recommendedName>
        <fullName evidence="7">Guanine nucleotide-binding protein-like 3 homolog</fullName>
    </recommendedName>
</protein>
<dbReference type="InterPro" id="IPR027417">
    <property type="entry name" value="P-loop_NTPase"/>
</dbReference>
<dbReference type="Gene3D" id="1.10.1580.10">
    <property type="match status" value="1"/>
</dbReference>
<evidence type="ECO:0000256" key="5">
    <source>
        <dbReference type="ARBA" id="ARBA00023242"/>
    </source>
</evidence>
<comment type="subcellular location">
    <subcellularLocation>
        <location evidence="1">Nucleus</location>
        <location evidence="1">Nucleolus</location>
    </subcellularLocation>
</comment>
<keyword evidence="3 8" id="KW-0175">Coiled coil</keyword>
<dbReference type="Proteomes" id="UP000054653">
    <property type="component" value="Unassembled WGS sequence"/>
</dbReference>
<dbReference type="InterPro" id="IPR014813">
    <property type="entry name" value="Gnl3_N_dom"/>
</dbReference>
<accession>A0A0V1CGP3</accession>
<evidence type="ECO:0000256" key="10">
    <source>
        <dbReference type="SAM" id="SignalP"/>
    </source>
</evidence>
<dbReference type="AlphaFoldDB" id="A0A0V1CGP3"/>
<dbReference type="PANTHER" id="PTHR11089:SF30">
    <property type="entry name" value="GUANINE NUCLEOTIDE-BINDING PROTEIN-LIKE 3 HOMOLOG"/>
    <property type="match status" value="1"/>
</dbReference>
<dbReference type="EMBL" id="JYDI01000215">
    <property type="protein sequence ID" value="KRY48190.1"/>
    <property type="molecule type" value="Genomic_DNA"/>
</dbReference>
<reference evidence="12 13" key="1">
    <citation type="submission" date="2015-01" db="EMBL/GenBank/DDBJ databases">
        <title>Evolution of Trichinella species and genotypes.</title>
        <authorList>
            <person name="Korhonen P.K."/>
            <person name="Edoardo P."/>
            <person name="Giuseppe L.R."/>
            <person name="Gasser R.B."/>
        </authorList>
    </citation>
    <scope>NUCLEOTIDE SEQUENCE [LARGE SCALE GENOMIC DNA]</scope>
    <source>
        <strain evidence="12">ISS120</strain>
    </source>
</reference>
<evidence type="ECO:0000256" key="2">
    <source>
        <dbReference type="ARBA" id="ARBA00022741"/>
    </source>
</evidence>
<dbReference type="GO" id="GO:0005525">
    <property type="term" value="F:GTP binding"/>
    <property type="evidence" value="ECO:0007669"/>
    <property type="project" value="UniProtKB-KW"/>
</dbReference>
<evidence type="ECO:0000256" key="6">
    <source>
        <dbReference type="ARBA" id="ARBA00059892"/>
    </source>
</evidence>
<keyword evidence="10" id="KW-0732">Signal</keyword>
<dbReference type="CDD" id="cd04178">
    <property type="entry name" value="Nucleostemin_like"/>
    <property type="match status" value="1"/>
</dbReference>
<dbReference type="PROSITE" id="PS51721">
    <property type="entry name" value="G_CP"/>
    <property type="match status" value="1"/>
</dbReference>
<dbReference type="GO" id="GO:0051239">
    <property type="term" value="P:regulation of multicellular organismal process"/>
    <property type="evidence" value="ECO:0007669"/>
    <property type="project" value="UniProtKB-ARBA"/>
</dbReference>
<dbReference type="InterPro" id="IPR023179">
    <property type="entry name" value="GTP-bd_ortho_bundle_sf"/>
</dbReference>
<feature type="chain" id="PRO_5006875910" description="Guanine nucleotide-binding protein-like 3 homolog" evidence="10">
    <location>
        <begin position="21"/>
        <end position="598"/>
    </location>
</feature>
<evidence type="ECO:0000259" key="11">
    <source>
        <dbReference type="PROSITE" id="PS51721"/>
    </source>
</evidence>
<feature type="domain" description="CP-type G" evidence="11">
    <location>
        <begin position="158"/>
        <end position="334"/>
    </location>
</feature>
<comment type="caution">
    <text evidence="12">The sequence shown here is derived from an EMBL/GenBank/DDBJ whole genome shotgun (WGS) entry which is preliminary data.</text>
</comment>
<dbReference type="InterPro" id="IPR050755">
    <property type="entry name" value="TRAFAC_YlqF/YawG_RiboMat"/>
</dbReference>
<evidence type="ECO:0000313" key="13">
    <source>
        <dbReference type="Proteomes" id="UP000054653"/>
    </source>
</evidence>
<dbReference type="PANTHER" id="PTHR11089">
    <property type="entry name" value="GTP-BINDING PROTEIN-RELATED"/>
    <property type="match status" value="1"/>
</dbReference>
<feature type="compositionally biased region" description="Acidic residues" evidence="9">
    <location>
        <begin position="581"/>
        <end position="598"/>
    </location>
</feature>
<dbReference type="STRING" id="45882.A0A0V1CGP3"/>
<dbReference type="SUPFAM" id="SSF52540">
    <property type="entry name" value="P-loop containing nucleoside triphosphate hydrolases"/>
    <property type="match status" value="1"/>
</dbReference>
<organism evidence="12 13">
    <name type="scientific">Trichinella britovi</name>
    <name type="common">Parasitic roundworm</name>
    <dbReference type="NCBI Taxonomy" id="45882"/>
    <lineage>
        <taxon>Eukaryota</taxon>
        <taxon>Metazoa</taxon>
        <taxon>Ecdysozoa</taxon>
        <taxon>Nematoda</taxon>
        <taxon>Enoplea</taxon>
        <taxon>Dorylaimia</taxon>
        <taxon>Trichinellida</taxon>
        <taxon>Trichinellidae</taxon>
        <taxon>Trichinella</taxon>
    </lineage>
</organism>
<dbReference type="GO" id="GO:0050793">
    <property type="term" value="P:regulation of developmental process"/>
    <property type="evidence" value="ECO:0007669"/>
    <property type="project" value="UniProtKB-ARBA"/>
</dbReference>
<keyword evidence="4" id="KW-0342">GTP-binding</keyword>
<evidence type="ECO:0000313" key="12">
    <source>
        <dbReference type="EMBL" id="KRY48190.1"/>
    </source>
</evidence>
<evidence type="ECO:0000256" key="4">
    <source>
        <dbReference type="ARBA" id="ARBA00023134"/>
    </source>
</evidence>
<keyword evidence="2" id="KW-0547">Nucleotide-binding</keyword>
<evidence type="ECO:0000256" key="9">
    <source>
        <dbReference type="SAM" id="MobiDB-lite"/>
    </source>
</evidence>
<feature type="region of interest" description="Disordered" evidence="9">
    <location>
        <begin position="576"/>
        <end position="598"/>
    </location>
</feature>
<dbReference type="Pfam" id="PF08701">
    <property type="entry name" value="GN3L_Grn1"/>
    <property type="match status" value="1"/>
</dbReference>
<dbReference type="Pfam" id="PF01926">
    <property type="entry name" value="MMR_HSR1"/>
    <property type="match status" value="1"/>
</dbReference>
<dbReference type="OrthoDB" id="444945at2759"/>
<evidence type="ECO:0000256" key="1">
    <source>
        <dbReference type="ARBA" id="ARBA00004604"/>
    </source>
</evidence>
<name>A0A0V1CGP3_TRIBR</name>
<evidence type="ECO:0000256" key="8">
    <source>
        <dbReference type="SAM" id="Coils"/>
    </source>
</evidence>
<dbReference type="Gene3D" id="3.40.50.300">
    <property type="entry name" value="P-loop containing nucleotide triphosphate hydrolases"/>
    <property type="match status" value="1"/>
</dbReference>
<keyword evidence="5" id="KW-0539">Nucleus</keyword>
<keyword evidence="13" id="KW-1185">Reference proteome</keyword>